<keyword evidence="1" id="KW-0812">Transmembrane</keyword>
<dbReference type="InterPro" id="IPR007730">
    <property type="entry name" value="SPOR-like_dom"/>
</dbReference>
<organism evidence="3">
    <name type="scientific">marine metagenome</name>
    <dbReference type="NCBI Taxonomy" id="408172"/>
    <lineage>
        <taxon>unclassified sequences</taxon>
        <taxon>metagenomes</taxon>
        <taxon>ecological metagenomes</taxon>
    </lineage>
</organism>
<dbReference type="Pfam" id="PF05036">
    <property type="entry name" value="SPOR"/>
    <property type="match status" value="1"/>
</dbReference>
<dbReference type="Gene3D" id="3.30.70.1070">
    <property type="entry name" value="Sporulation related repeat"/>
    <property type="match status" value="1"/>
</dbReference>
<evidence type="ECO:0000256" key="1">
    <source>
        <dbReference type="SAM" id="Phobius"/>
    </source>
</evidence>
<accession>A0A381SD44</accession>
<name>A0A381SD44_9ZZZZ</name>
<evidence type="ECO:0000259" key="2">
    <source>
        <dbReference type="PROSITE" id="PS51724"/>
    </source>
</evidence>
<protein>
    <recommendedName>
        <fullName evidence="2">SPOR domain-containing protein</fullName>
    </recommendedName>
</protein>
<evidence type="ECO:0000313" key="3">
    <source>
        <dbReference type="EMBL" id="SVA01238.1"/>
    </source>
</evidence>
<reference evidence="3" key="1">
    <citation type="submission" date="2018-05" db="EMBL/GenBank/DDBJ databases">
        <authorList>
            <person name="Lanie J.A."/>
            <person name="Ng W.-L."/>
            <person name="Kazmierczak K.M."/>
            <person name="Andrzejewski T.M."/>
            <person name="Davidsen T.M."/>
            <person name="Wayne K.J."/>
            <person name="Tettelin H."/>
            <person name="Glass J.I."/>
            <person name="Rusch D."/>
            <person name="Podicherti R."/>
            <person name="Tsui H.-C.T."/>
            <person name="Winkler M.E."/>
        </authorList>
    </citation>
    <scope>NUCLEOTIDE SEQUENCE</scope>
</reference>
<dbReference type="InterPro" id="IPR036680">
    <property type="entry name" value="SPOR-like_sf"/>
</dbReference>
<feature type="domain" description="SPOR" evidence="2">
    <location>
        <begin position="154"/>
        <end position="231"/>
    </location>
</feature>
<dbReference type="SUPFAM" id="SSF110997">
    <property type="entry name" value="Sporulation related repeat"/>
    <property type="match status" value="1"/>
</dbReference>
<proteinExistence type="predicted"/>
<gene>
    <name evidence="3" type="ORF">METZ01_LOCUS54092</name>
</gene>
<dbReference type="PROSITE" id="PS51724">
    <property type="entry name" value="SPOR"/>
    <property type="match status" value="1"/>
</dbReference>
<dbReference type="GO" id="GO:0042834">
    <property type="term" value="F:peptidoglycan binding"/>
    <property type="evidence" value="ECO:0007669"/>
    <property type="project" value="InterPro"/>
</dbReference>
<dbReference type="AlphaFoldDB" id="A0A381SD44"/>
<keyword evidence="1" id="KW-1133">Transmembrane helix</keyword>
<sequence length="231" mass="26146">MMETGENLSLPENEDHDTKKYKKHINDLIEDAEIEAEMEAEKKIRSKNSRVFLISMFCFGLLSLVYLQIKSRTAQVAVPGEEKIAYINTPTKSAEKKLIKQVSINNFVGPTKTTPAKISDLSRKPKVTAKFEKKIEKTNKTSKSFAKRTMASLVKPNTRFFIQTGAFFQKKNAEISAKKLQAKGFSPLIHVVTRNNTKTYLVQLGVFPNKEKTKLAQEKLARAGYTKTIIK</sequence>
<keyword evidence="1" id="KW-0472">Membrane</keyword>
<dbReference type="EMBL" id="UINC01002883">
    <property type="protein sequence ID" value="SVA01238.1"/>
    <property type="molecule type" value="Genomic_DNA"/>
</dbReference>
<feature type="transmembrane region" description="Helical" evidence="1">
    <location>
        <begin position="51"/>
        <end position="69"/>
    </location>
</feature>